<reference evidence="2 3" key="1">
    <citation type="submission" date="2024-11" db="EMBL/GenBank/DDBJ databases">
        <title>A near-complete genome assembly of Cinchona calisaya.</title>
        <authorList>
            <person name="Lian D.C."/>
            <person name="Zhao X.W."/>
            <person name="Wei L."/>
        </authorList>
    </citation>
    <scope>NUCLEOTIDE SEQUENCE [LARGE SCALE GENOMIC DNA]</scope>
    <source>
        <tissue evidence="2">Nenye</tissue>
    </source>
</reference>
<dbReference type="InterPro" id="IPR036397">
    <property type="entry name" value="RNaseH_sf"/>
</dbReference>
<evidence type="ECO:0000313" key="2">
    <source>
        <dbReference type="EMBL" id="KAL3532364.1"/>
    </source>
</evidence>
<feature type="domain" description="RNase H type-1" evidence="1">
    <location>
        <begin position="2"/>
        <end position="113"/>
    </location>
</feature>
<dbReference type="Pfam" id="PF13456">
    <property type="entry name" value="RVT_3"/>
    <property type="match status" value="1"/>
</dbReference>
<dbReference type="PANTHER" id="PTHR47074">
    <property type="entry name" value="BNAC02G40300D PROTEIN"/>
    <property type="match status" value="1"/>
</dbReference>
<evidence type="ECO:0000313" key="3">
    <source>
        <dbReference type="Proteomes" id="UP001630127"/>
    </source>
</evidence>
<accession>A0ABD3AMH9</accession>
<gene>
    <name evidence="2" type="ORF">ACH5RR_005885</name>
</gene>
<dbReference type="InterPro" id="IPR044730">
    <property type="entry name" value="RNase_H-like_dom_plant"/>
</dbReference>
<dbReference type="AlphaFoldDB" id="A0ABD3AMH9"/>
<dbReference type="EMBL" id="JBJUIK010000003">
    <property type="protein sequence ID" value="KAL3532364.1"/>
    <property type="molecule type" value="Genomic_DNA"/>
</dbReference>
<sequence length="139" mass="15768">MRSGWGIVARNCNGQLVAAWASLGFSSGSVSCDEVMVIRDALLKAKKEKWRKIEVQGDCKEVVDRINKNTNDDSQLAVILEDIRRLIDCFCKVSFVFIRREGNYVDHVLAQFAIKLCSSIVWKGNFSNWLQQVAITDLR</sequence>
<dbReference type="Gene3D" id="3.30.420.10">
    <property type="entry name" value="Ribonuclease H-like superfamily/Ribonuclease H"/>
    <property type="match status" value="1"/>
</dbReference>
<dbReference type="InterPro" id="IPR052929">
    <property type="entry name" value="RNase_H-like_EbsB-rel"/>
</dbReference>
<proteinExistence type="predicted"/>
<protein>
    <recommendedName>
        <fullName evidence="1">RNase H type-1 domain-containing protein</fullName>
    </recommendedName>
</protein>
<dbReference type="PROSITE" id="PS51257">
    <property type="entry name" value="PROKAR_LIPOPROTEIN"/>
    <property type="match status" value="1"/>
</dbReference>
<dbReference type="InterPro" id="IPR002156">
    <property type="entry name" value="RNaseH_domain"/>
</dbReference>
<name>A0ABD3AMH9_9GENT</name>
<dbReference type="InterPro" id="IPR012337">
    <property type="entry name" value="RNaseH-like_sf"/>
</dbReference>
<evidence type="ECO:0000259" key="1">
    <source>
        <dbReference type="Pfam" id="PF13456"/>
    </source>
</evidence>
<keyword evidence="3" id="KW-1185">Reference proteome</keyword>
<organism evidence="2 3">
    <name type="scientific">Cinchona calisaya</name>
    <dbReference type="NCBI Taxonomy" id="153742"/>
    <lineage>
        <taxon>Eukaryota</taxon>
        <taxon>Viridiplantae</taxon>
        <taxon>Streptophyta</taxon>
        <taxon>Embryophyta</taxon>
        <taxon>Tracheophyta</taxon>
        <taxon>Spermatophyta</taxon>
        <taxon>Magnoliopsida</taxon>
        <taxon>eudicotyledons</taxon>
        <taxon>Gunneridae</taxon>
        <taxon>Pentapetalae</taxon>
        <taxon>asterids</taxon>
        <taxon>lamiids</taxon>
        <taxon>Gentianales</taxon>
        <taxon>Rubiaceae</taxon>
        <taxon>Cinchonoideae</taxon>
        <taxon>Cinchoneae</taxon>
        <taxon>Cinchona</taxon>
    </lineage>
</organism>
<comment type="caution">
    <text evidence="2">The sequence shown here is derived from an EMBL/GenBank/DDBJ whole genome shotgun (WGS) entry which is preliminary data.</text>
</comment>
<dbReference type="CDD" id="cd06222">
    <property type="entry name" value="RNase_H_like"/>
    <property type="match status" value="1"/>
</dbReference>
<dbReference type="PANTHER" id="PTHR47074:SF48">
    <property type="entry name" value="POLYNUCLEOTIDYL TRANSFERASE, RIBONUCLEASE H-LIKE SUPERFAMILY PROTEIN"/>
    <property type="match status" value="1"/>
</dbReference>
<dbReference type="Proteomes" id="UP001630127">
    <property type="component" value="Unassembled WGS sequence"/>
</dbReference>
<dbReference type="SUPFAM" id="SSF53098">
    <property type="entry name" value="Ribonuclease H-like"/>
    <property type="match status" value="1"/>
</dbReference>